<feature type="transmembrane region" description="Helical" evidence="1">
    <location>
        <begin position="207"/>
        <end position="232"/>
    </location>
</feature>
<protein>
    <submittedName>
        <fullName evidence="2">Uncharacterized protein</fullName>
    </submittedName>
</protein>
<name>A0A926IKC8_9FIRM</name>
<accession>A0A926IKC8</accession>
<gene>
    <name evidence="2" type="ORF">H8707_04895</name>
</gene>
<dbReference type="Proteomes" id="UP000601171">
    <property type="component" value="Unassembled WGS sequence"/>
</dbReference>
<keyword evidence="3" id="KW-1185">Reference proteome</keyword>
<reference evidence="2" key="1">
    <citation type="submission" date="2020-08" db="EMBL/GenBank/DDBJ databases">
        <title>Genome public.</title>
        <authorList>
            <person name="Liu C."/>
            <person name="Sun Q."/>
        </authorList>
    </citation>
    <scope>NUCLEOTIDE SEQUENCE</scope>
    <source>
        <strain evidence="2">BX21</strain>
    </source>
</reference>
<feature type="transmembrane region" description="Helical" evidence="1">
    <location>
        <begin position="49"/>
        <end position="73"/>
    </location>
</feature>
<proteinExistence type="predicted"/>
<feature type="transmembrane region" description="Helical" evidence="1">
    <location>
        <begin position="133"/>
        <end position="151"/>
    </location>
</feature>
<evidence type="ECO:0000313" key="2">
    <source>
        <dbReference type="EMBL" id="MBC8587578.1"/>
    </source>
</evidence>
<feature type="transmembrane region" description="Helical" evidence="1">
    <location>
        <begin position="93"/>
        <end position="113"/>
    </location>
</feature>
<dbReference type="AlphaFoldDB" id="A0A926IKC8"/>
<comment type="caution">
    <text evidence="2">The sequence shown here is derived from an EMBL/GenBank/DDBJ whole genome shotgun (WGS) entry which is preliminary data.</text>
</comment>
<keyword evidence="1" id="KW-0472">Membrane</keyword>
<keyword evidence="1" id="KW-1133">Transmembrane helix</keyword>
<organism evidence="2 3">
    <name type="scientific">Paratissierella segnis</name>
    <dbReference type="NCBI Taxonomy" id="2763679"/>
    <lineage>
        <taxon>Bacteria</taxon>
        <taxon>Bacillati</taxon>
        <taxon>Bacillota</taxon>
        <taxon>Tissierellia</taxon>
        <taxon>Tissierellales</taxon>
        <taxon>Tissierellaceae</taxon>
        <taxon>Paratissierella</taxon>
    </lineage>
</organism>
<evidence type="ECO:0000313" key="3">
    <source>
        <dbReference type="Proteomes" id="UP000601171"/>
    </source>
</evidence>
<feature type="transmembrane region" description="Helical" evidence="1">
    <location>
        <begin position="16"/>
        <end position="34"/>
    </location>
</feature>
<dbReference type="RefSeq" id="WP_262429032.1">
    <property type="nucleotide sequence ID" value="NZ_JACRTG010000014.1"/>
</dbReference>
<dbReference type="EMBL" id="JACRTG010000014">
    <property type="protein sequence ID" value="MBC8587578.1"/>
    <property type="molecule type" value="Genomic_DNA"/>
</dbReference>
<evidence type="ECO:0000256" key="1">
    <source>
        <dbReference type="SAM" id="Phobius"/>
    </source>
</evidence>
<sequence length="235" mass="26448">MRNKVLSIEQKKIQSDLWTIALISFAALAIYMLLQNRIVVLIKGGSINILLRVLIGAVFQFGLAGLGISVVLIYRKESFLDYGLNKKGWIKSIAFCFICFVPHTIFMQLTNQITGYLPFQSVWTTKDVLSGNFPVNIIGMFITGAVWGFFEGFNYVVISDKINSLYSSTNKWLNWGAIICSVMCILIHGVIGITLESIIEMITVFTAIYGMLMVKQFTGNAWGCVFVFIFLWNAF</sequence>
<keyword evidence="1" id="KW-0812">Transmembrane</keyword>
<feature type="transmembrane region" description="Helical" evidence="1">
    <location>
        <begin position="172"/>
        <end position="195"/>
    </location>
</feature>